<dbReference type="Pfam" id="PF07021">
    <property type="entry name" value="MetW"/>
    <property type="match status" value="1"/>
</dbReference>
<reference evidence="1" key="1">
    <citation type="submission" date="2020-05" db="EMBL/GenBank/DDBJ databases">
        <authorList>
            <person name="Chiriac C."/>
            <person name="Salcher M."/>
            <person name="Ghai R."/>
            <person name="Kavagutti S V."/>
        </authorList>
    </citation>
    <scope>NUCLEOTIDE SEQUENCE</scope>
</reference>
<proteinExistence type="predicted"/>
<dbReference type="InterPro" id="IPR029063">
    <property type="entry name" value="SAM-dependent_MTases_sf"/>
</dbReference>
<gene>
    <name evidence="1" type="ORF">UFOPK3444_00356</name>
</gene>
<accession>A0A6J7D1T9</accession>
<dbReference type="AlphaFoldDB" id="A0A6J7D1T9"/>
<evidence type="ECO:0000313" key="1">
    <source>
        <dbReference type="EMBL" id="CAB4864276.1"/>
    </source>
</evidence>
<dbReference type="InterPro" id="IPR010743">
    <property type="entry name" value="Methionine_synth_MetW"/>
</dbReference>
<dbReference type="EMBL" id="CAFBLU010000004">
    <property type="protein sequence ID" value="CAB4864276.1"/>
    <property type="molecule type" value="Genomic_DNA"/>
</dbReference>
<sequence>MTLRPDLRLVADLIGADSRVLDLGCGDGALLDELITNRSCSGWGVELSDDGFYGCLARGVPVVQGDVDRGLEDVEDDEVDVVVLSETIQALRRPELALREMRRVAQRGIVSLPNFGHWRLRLELLTRGRMPTSPELPNQWYSTPNIHLCTLSDFEDLVGESGLTIVDRIPLDGSQRRASGLAGARPNLFAAGAVYSLERNSDILNP</sequence>
<dbReference type="SUPFAM" id="SSF53335">
    <property type="entry name" value="S-adenosyl-L-methionine-dependent methyltransferases"/>
    <property type="match status" value="1"/>
</dbReference>
<dbReference type="Gene3D" id="3.40.50.150">
    <property type="entry name" value="Vaccinia Virus protein VP39"/>
    <property type="match status" value="1"/>
</dbReference>
<dbReference type="NCBIfam" id="TIGR02081">
    <property type="entry name" value="metW"/>
    <property type="match status" value="1"/>
</dbReference>
<protein>
    <submittedName>
        <fullName evidence="1">Unannotated protein</fullName>
    </submittedName>
</protein>
<organism evidence="1">
    <name type="scientific">freshwater metagenome</name>
    <dbReference type="NCBI Taxonomy" id="449393"/>
    <lineage>
        <taxon>unclassified sequences</taxon>
        <taxon>metagenomes</taxon>
        <taxon>ecological metagenomes</taxon>
    </lineage>
</organism>
<name>A0A6J7D1T9_9ZZZZ</name>
<dbReference type="CDD" id="cd02440">
    <property type="entry name" value="AdoMet_MTases"/>
    <property type="match status" value="1"/>
</dbReference>